<organism evidence="2 3">
    <name type="scientific">Candidatus Clostridium eludens</name>
    <dbReference type="NCBI Taxonomy" id="3381663"/>
    <lineage>
        <taxon>Bacteria</taxon>
        <taxon>Bacillati</taxon>
        <taxon>Bacillota</taxon>
        <taxon>Clostridia</taxon>
        <taxon>Eubacteriales</taxon>
        <taxon>Clostridiaceae</taxon>
        <taxon>Clostridium</taxon>
    </lineage>
</organism>
<evidence type="ECO:0000256" key="1">
    <source>
        <dbReference type="SAM" id="Coils"/>
    </source>
</evidence>
<feature type="coiled-coil region" evidence="1">
    <location>
        <begin position="383"/>
        <end position="480"/>
    </location>
</feature>
<keyword evidence="3" id="KW-1185">Reference proteome</keyword>
<name>A0ABW8SFI9_9CLOT</name>
<evidence type="ECO:0000313" key="3">
    <source>
        <dbReference type="Proteomes" id="UP001623660"/>
    </source>
</evidence>
<dbReference type="EMBL" id="JBJHZX010000003">
    <property type="protein sequence ID" value="MFL0194593.1"/>
    <property type="molecule type" value="Genomic_DNA"/>
</dbReference>
<accession>A0ABW8SFI9</accession>
<protein>
    <submittedName>
        <fullName evidence="2">Uncharacterized protein</fullName>
    </submittedName>
</protein>
<dbReference type="Proteomes" id="UP001623660">
    <property type="component" value="Unassembled WGS sequence"/>
</dbReference>
<comment type="caution">
    <text evidence="2">The sequence shown here is derived from an EMBL/GenBank/DDBJ whole genome shotgun (WGS) entry which is preliminary data.</text>
</comment>
<gene>
    <name evidence="2" type="ORF">ACJDU8_03265</name>
</gene>
<keyword evidence="1" id="KW-0175">Coiled coil</keyword>
<dbReference type="RefSeq" id="WP_406790715.1">
    <property type="nucleotide sequence ID" value="NZ_JBJHZX010000003.1"/>
</dbReference>
<sequence>MMTNKYPWIFITENNDVWKIYLNDNAELMYKIMHQKQKWTEEKIIDIGIIEFAICIEDGIIHILYVNKKNELKYCTRKEDKWIGEKVYDIKKDNFQVQELKAIILQGKMHVFYLLAAVDGSKRGILKHCVWDGRDIKLYTIQYIILSDKVDRYYEIQLEKKNCIDVFFVSNRGDEVSLSYCMYNQNSWTEAKRLYGIQGDNIMFKVLNTGYAFNIINKSREGSIYSLEHVRIEENVNIRKHEIYKGSVDPVEPIIFYINNKILTCWNEESNILCSEYNFGKWERPAKFNKKLKAPIRSYNFLNMGNIIGTYITYGTEDEDLYILSFEELADNKTPKVEEEKSEDDSIIASDDRSIEEIKDKFRRICYENSLLKEKIDSFSTNMKKKKFIVQEYENKINRILEEKKKLKEHCNFFMEVKQNIQGELDETKNELEKQKMFNNNMKNNLNKKEKDNKMLKEEIERLIDENNRLKQELEFERSQSLMTKLFRKKE</sequence>
<proteinExistence type="predicted"/>
<evidence type="ECO:0000313" key="2">
    <source>
        <dbReference type="EMBL" id="MFL0194593.1"/>
    </source>
</evidence>
<reference evidence="2 3" key="1">
    <citation type="submission" date="2024-11" db="EMBL/GenBank/DDBJ databases">
        <authorList>
            <person name="Heng Y.C."/>
            <person name="Lim A.C.H."/>
            <person name="Lee J.K.Y."/>
            <person name="Kittelmann S."/>
        </authorList>
    </citation>
    <scope>NUCLEOTIDE SEQUENCE [LARGE SCALE GENOMIC DNA]</scope>
    <source>
        <strain evidence="2 3">WILCCON 0269</strain>
    </source>
</reference>